<dbReference type="PANTHER" id="PTHR46889:SF4">
    <property type="entry name" value="TRANSPOSASE INSO FOR INSERTION SEQUENCE ELEMENT IS911B-RELATED"/>
    <property type="match status" value="1"/>
</dbReference>
<evidence type="ECO:0000313" key="2">
    <source>
        <dbReference type="EMBL" id="MCG4566164.1"/>
    </source>
</evidence>
<feature type="domain" description="Integrase catalytic" evidence="1">
    <location>
        <begin position="27"/>
        <end position="144"/>
    </location>
</feature>
<comment type="caution">
    <text evidence="2">The sequence shown here is derived from an EMBL/GenBank/DDBJ whole genome shotgun (WGS) entry which is preliminary data.</text>
</comment>
<organism evidence="2 3">
    <name type="scientific">Anaerosalibacter bizertensis</name>
    <dbReference type="NCBI Taxonomy" id="932217"/>
    <lineage>
        <taxon>Bacteria</taxon>
        <taxon>Bacillati</taxon>
        <taxon>Bacillota</taxon>
        <taxon>Tissierellia</taxon>
        <taxon>Tissierellales</taxon>
        <taxon>Sporanaerobacteraceae</taxon>
        <taxon>Anaerosalibacter</taxon>
    </lineage>
</organism>
<dbReference type="InterPro" id="IPR012337">
    <property type="entry name" value="RNaseH-like_sf"/>
</dbReference>
<dbReference type="RefSeq" id="WP_237962884.1">
    <property type="nucleotide sequence ID" value="NZ_JAKNID010000160.1"/>
</dbReference>
<feature type="non-terminal residue" evidence="2">
    <location>
        <position position="1"/>
    </location>
</feature>
<dbReference type="Pfam" id="PF00665">
    <property type="entry name" value="rve"/>
    <property type="match status" value="1"/>
</dbReference>
<dbReference type="PROSITE" id="PS50994">
    <property type="entry name" value="INTEGRASE"/>
    <property type="match status" value="1"/>
</dbReference>
<dbReference type="GO" id="GO:0003676">
    <property type="term" value="F:nucleic acid binding"/>
    <property type="evidence" value="ECO:0007669"/>
    <property type="project" value="InterPro"/>
</dbReference>
<dbReference type="GO" id="GO:0015074">
    <property type="term" value="P:DNA integration"/>
    <property type="evidence" value="ECO:0007669"/>
    <property type="project" value="InterPro"/>
</dbReference>
<proteinExistence type="predicted"/>
<dbReference type="InterPro" id="IPR050900">
    <property type="entry name" value="Transposase_IS3/IS150/IS904"/>
</dbReference>
<dbReference type="InterPro" id="IPR036397">
    <property type="entry name" value="RNaseH_sf"/>
</dbReference>
<gene>
    <name evidence="2" type="ORF">L0P62_12100</name>
</gene>
<protein>
    <submittedName>
        <fullName evidence="2">DDE-type integrase/transposase/recombinase</fullName>
    </submittedName>
</protein>
<dbReference type="Proteomes" id="UP001108123">
    <property type="component" value="Unassembled WGS sequence"/>
</dbReference>
<evidence type="ECO:0000313" key="3">
    <source>
        <dbReference type="Proteomes" id="UP001108123"/>
    </source>
</evidence>
<name>A0A9Q4ADY5_9FIRM</name>
<dbReference type="InterPro" id="IPR001584">
    <property type="entry name" value="Integrase_cat-core"/>
</dbReference>
<dbReference type="SUPFAM" id="SSF53098">
    <property type="entry name" value="Ribonuclease H-like"/>
    <property type="match status" value="1"/>
</dbReference>
<dbReference type="Gene3D" id="3.30.420.10">
    <property type="entry name" value="Ribonuclease H-like superfamily/Ribonuclease H"/>
    <property type="match status" value="1"/>
</dbReference>
<feature type="non-terminal residue" evidence="2">
    <location>
        <position position="144"/>
    </location>
</feature>
<keyword evidence="3" id="KW-1185">Reference proteome</keyword>
<dbReference type="EMBL" id="JAKNID010000160">
    <property type="protein sequence ID" value="MCG4566164.1"/>
    <property type="molecule type" value="Genomic_DNA"/>
</dbReference>
<sequence length="144" mass="16610">NYTVAQYKVKKSKCNEEKIENIVNRDFKNREKLEVVVSDLTYVRVGNKWNYICTLLDLHNKEVIGYSAGDKKDAELVYEAFLSCSYPLTEIKIFHTDRGNEFKNKLIEEVIETFGIKRSLSAKGSPYDNAPVESFNNVLKTECI</sequence>
<dbReference type="AlphaFoldDB" id="A0A9Q4ADY5"/>
<dbReference type="PANTHER" id="PTHR46889">
    <property type="entry name" value="TRANSPOSASE INSF FOR INSERTION SEQUENCE IS3B-RELATED"/>
    <property type="match status" value="1"/>
</dbReference>
<evidence type="ECO:0000259" key="1">
    <source>
        <dbReference type="PROSITE" id="PS50994"/>
    </source>
</evidence>
<reference evidence="2" key="1">
    <citation type="submission" date="2022-01" db="EMBL/GenBank/DDBJ databases">
        <title>Collection of gut derived symbiotic bacterial strains cultured from healthy donors.</title>
        <authorList>
            <person name="Lin H."/>
            <person name="Kohout C."/>
            <person name="Waligurski E."/>
            <person name="Pamer E.G."/>
        </authorList>
    </citation>
    <scope>NUCLEOTIDE SEQUENCE</scope>
    <source>
        <strain evidence="2">MSK.14.39</strain>
    </source>
</reference>
<accession>A0A9Q4ADY5</accession>